<gene>
    <name evidence="4" type="ORF">U27_02908</name>
</gene>
<dbReference type="Gene3D" id="3.40.190.10">
    <property type="entry name" value="Periplasmic binding protein-like II"/>
    <property type="match status" value="2"/>
</dbReference>
<accession>A0A081BUE2</accession>
<dbReference type="SUPFAM" id="SSF53850">
    <property type="entry name" value="Periplasmic binding protein-like II"/>
    <property type="match status" value="1"/>
</dbReference>
<dbReference type="PANTHER" id="PTHR30570:SF1">
    <property type="entry name" value="PHOSPHATE-BINDING PROTEIN PSTS"/>
    <property type="match status" value="1"/>
</dbReference>
<keyword evidence="5" id="KW-1185">Reference proteome</keyword>
<evidence type="ECO:0000256" key="1">
    <source>
        <dbReference type="ARBA" id="ARBA00022729"/>
    </source>
</evidence>
<reference evidence="4" key="1">
    <citation type="journal article" date="2015" name="PeerJ">
        <title>First genomic representation of candidate bacterial phylum KSB3 points to enhanced environmental sensing as a trigger of wastewater bulking.</title>
        <authorList>
            <person name="Sekiguchi Y."/>
            <person name="Ohashi A."/>
            <person name="Parks D.H."/>
            <person name="Yamauchi T."/>
            <person name="Tyson G.W."/>
            <person name="Hugenholtz P."/>
        </authorList>
    </citation>
    <scope>NUCLEOTIDE SEQUENCE [LARGE SCALE GENOMIC DNA]</scope>
</reference>
<dbReference type="STRING" id="1499967.U27_02908"/>
<dbReference type="InterPro" id="IPR024370">
    <property type="entry name" value="PBP_domain"/>
</dbReference>
<evidence type="ECO:0000256" key="2">
    <source>
        <dbReference type="SAM" id="SignalP"/>
    </source>
</evidence>
<dbReference type="HOGENOM" id="CLU_854223_0_0_0"/>
<keyword evidence="1 2" id="KW-0732">Signal</keyword>
<dbReference type="PANTHER" id="PTHR30570">
    <property type="entry name" value="PERIPLASMIC PHOSPHATE BINDING COMPONENT OF PHOSPHATE ABC TRANSPORTER"/>
    <property type="match status" value="1"/>
</dbReference>
<proteinExistence type="predicted"/>
<organism evidence="4">
    <name type="scientific">Vecturithrix granuli</name>
    <dbReference type="NCBI Taxonomy" id="1499967"/>
    <lineage>
        <taxon>Bacteria</taxon>
        <taxon>Candidatus Moduliflexota</taxon>
        <taxon>Candidatus Vecturitrichia</taxon>
        <taxon>Candidatus Vecturitrichales</taxon>
        <taxon>Candidatus Vecturitrichaceae</taxon>
        <taxon>Candidatus Vecturithrix</taxon>
    </lineage>
</organism>
<feature type="signal peptide" evidence="2">
    <location>
        <begin position="1"/>
        <end position="24"/>
    </location>
</feature>
<evidence type="ECO:0000259" key="3">
    <source>
        <dbReference type="Pfam" id="PF12849"/>
    </source>
</evidence>
<dbReference type="EMBL" id="DF820464">
    <property type="protein sequence ID" value="GAK55947.1"/>
    <property type="molecule type" value="Genomic_DNA"/>
</dbReference>
<dbReference type="AlphaFoldDB" id="A0A081BUE2"/>
<protein>
    <submittedName>
        <fullName evidence="4">Phosphate ABC transporter substrate-binding protein, PhoT family</fullName>
    </submittedName>
</protein>
<evidence type="ECO:0000313" key="4">
    <source>
        <dbReference type="EMBL" id="GAK55947.1"/>
    </source>
</evidence>
<dbReference type="Proteomes" id="UP000030661">
    <property type="component" value="Unassembled WGS sequence"/>
</dbReference>
<dbReference type="eggNOG" id="COG0226">
    <property type="taxonomic scope" value="Bacteria"/>
</dbReference>
<feature type="chain" id="PRO_5001755312" evidence="2">
    <location>
        <begin position="25"/>
        <end position="317"/>
    </location>
</feature>
<evidence type="ECO:0000313" key="5">
    <source>
        <dbReference type="Proteomes" id="UP000030661"/>
    </source>
</evidence>
<sequence length="317" mass="34415">MKKLVMSMLVISLLFGMGTQIGQAEEQLEGTITMSGAWALYPMAVKWGEEFQKIHPNVKLDIAAGGAGKGMADALAQVVDIGMVSRDVNPAEIEKGAWWVSVTKDAVVPTVNAQNPLLAELLAKGVTKEAFIKIWGTGEITTWGEVIGQEAKHDIHVYTRSDACGAAEIWAKFLDNRKQEDLGGVGVYGDPGLAEAVKKDALGIGFNNINFAYDARTKTPIEGIKILPIDINGNGQIDQDENFYNTQDEIVAAIANGKYPSPPARALHFVSQGKPTSKVVIEFIKWVLTEGQQYVPEAGYINLTQESLQEGLEKIEQ</sequence>
<dbReference type="Pfam" id="PF12849">
    <property type="entry name" value="PBP_like_2"/>
    <property type="match status" value="1"/>
</dbReference>
<dbReference type="InterPro" id="IPR050811">
    <property type="entry name" value="Phosphate_ABC_transporter"/>
</dbReference>
<name>A0A081BUE2_VECG1</name>
<feature type="domain" description="PBP" evidence="3">
    <location>
        <begin position="23"/>
        <end position="289"/>
    </location>
</feature>